<reference evidence="1" key="1">
    <citation type="journal article" date="2013" name="Environ. Microbiol.">
        <title>Microbiota from the distal guts of lean and obese adolescents exhibit partial functional redundancy besides clear differences in community structure.</title>
        <authorList>
            <person name="Ferrer M."/>
            <person name="Ruiz A."/>
            <person name="Lanza F."/>
            <person name="Haange S.B."/>
            <person name="Oberbach A."/>
            <person name="Till H."/>
            <person name="Bargiela R."/>
            <person name="Campoy C."/>
            <person name="Segura M.T."/>
            <person name="Richter M."/>
            <person name="von Bergen M."/>
            <person name="Seifert J."/>
            <person name="Suarez A."/>
        </authorList>
    </citation>
    <scope>NUCLEOTIDE SEQUENCE</scope>
</reference>
<dbReference type="Pfam" id="PF07454">
    <property type="entry name" value="SpoIIP"/>
    <property type="match status" value="1"/>
</dbReference>
<organism evidence="1">
    <name type="scientific">human gut metagenome</name>
    <dbReference type="NCBI Taxonomy" id="408170"/>
    <lineage>
        <taxon>unclassified sequences</taxon>
        <taxon>metagenomes</taxon>
        <taxon>organismal metagenomes</taxon>
    </lineage>
</organism>
<dbReference type="InterPro" id="IPR010897">
    <property type="entry name" value="Spore_II_P"/>
</dbReference>
<dbReference type="AlphaFoldDB" id="K1U2E7"/>
<gene>
    <name evidence="1" type="ORF">OBE_06354</name>
</gene>
<protein>
    <submittedName>
        <fullName evidence="1">Stage II sporulation protein P</fullName>
    </submittedName>
</protein>
<name>K1U2E7_9ZZZZ</name>
<proteinExistence type="predicted"/>
<dbReference type="EMBL" id="AJWZ01004368">
    <property type="protein sequence ID" value="EKC65641.1"/>
    <property type="molecule type" value="Genomic_DNA"/>
</dbReference>
<sequence>MIICGCDDGTDILPDYMDNLRFASYLQNAIEKDNKGITRPMLFDYRFYNQDLAEASLVIEFGALANDIEQVRYSAELAGRSIANLLKNAD</sequence>
<accession>K1U2E7</accession>
<evidence type="ECO:0000313" key="1">
    <source>
        <dbReference type="EMBL" id="EKC65641.1"/>
    </source>
</evidence>
<comment type="caution">
    <text evidence="1">The sequence shown here is derived from an EMBL/GenBank/DDBJ whole genome shotgun (WGS) entry which is preliminary data.</text>
</comment>